<dbReference type="InterPro" id="IPR013083">
    <property type="entry name" value="Znf_RING/FYVE/PHD"/>
</dbReference>
<accession>A0ABQ8CST5</accession>
<keyword evidence="1" id="KW-0863">Zinc-finger</keyword>
<dbReference type="InterPro" id="IPR039515">
    <property type="entry name" value="NOT4_mRING-HC-C4C4"/>
</dbReference>
<feature type="region of interest" description="Disordered" evidence="3">
    <location>
        <begin position="595"/>
        <end position="653"/>
    </location>
</feature>
<feature type="non-terminal residue" evidence="5">
    <location>
        <position position="1"/>
    </location>
</feature>
<evidence type="ECO:0000256" key="1">
    <source>
        <dbReference type="PROSITE-ProRule" id="PRU00175"/>
    </source>
</evidence>
<feature type="region of interest" description="Disordered" evidence="3">
    <location>
        <begin position="45"/>
        <end position="70"/>
    </location>
</feature>
<evidence type="ECO:0000259" key="4">
    <source>
        <dbReference type="PROSITE" id="PS50089"/>
    </source>
</evidence>
<dbReference type="PROSITE" id="PS50089">
    <property type="entry name" value="ZF_RING_2"/>
    <property type="match status" value="1"/>
</dbReference>
<sequence length="734" mass="82139">TSFLTPEEVSSLGEMAEEMEGEGGRLKKTRGFLLWITVSRNQPILYSTDPDRKRKKHTLPATDASSKRETKKKEPTFFAFLSSWRESSTLVGKQKKSHNRFSATALSALMGDSETLAALKRAYADTILNTTKEAAARVLSSEKKTRMYQQEIVTVKDEAITTLLRLKQMYDSKVKETEEMSLKQQQKVEELEAQLGEAEDIVGELRMELRALHDELNKVTNRQPSYLKGDHQEVSCRKASDAAVSSSQERSGAVPVEQSGSVVANGITNQSLARINSIKRCSSKDSMDRCHHTLPSILTKRREVEGCTQMIHAVDKKSMVNGDGEDPMVSQNTSPKEHEENRMTVISATEARKEEKEILASSEETPVLAASKNRCIKYTFKRKRKKEASSNLEGDSSIEESRNVKQKTGEKDDGYLESLKPSFTGESSRDSLCVAQVARQLVPFSKKTSFAAELTLNSSMSLRFREISSRNGSGRSMLVAGNGYTNRASVGEAGLRSLRDKLIDRKTVNDRVSYLESWSIDDHHDGLRCYDDSDDDETDLSASSPTSVLKNKDSDTNKSVHGCFCCSNQITEEEEEEAFDDAYDNWEDFSDALNSFESDEDSQRKKKSSPHKDKCKQEASPEKAIHHNATSRKKNKKKKKSDQKKEGDGDDEMSDCPICSEEMDATDLSFLPCPCGFRLCLFCHKQINENDGRCPACRNKYEQTSSHNSGEVSFQQRGRGTVRLSPSFKGLDIA</sequence>
<gene>
    <name evidence="5" type="ORF">HID58_027799</name>
</gene>
<dbReference type="EMBL" id="JAGKQM010000007">
    <property type="protein sequence ID" value="KAH0920139.1"/>
    <property type="molecule type" value="Genomic_DNA"/>
</dbReference>
<evidence type="ECO:0000313" key="5">
    <source>
        <dbReference type="EMBL" id="KAH0920139.1"/>
    </source>
</evidence>
<dbReference type="Proteomes" id="UP000824890">
    <property type="component" value="Unassembled WGS sequence"/>
</dbReference>
<dbReference type="Gene3D" id="3.30.40.10">
    <property type="entry name" value="Zinc/RING finger domain, C3HC4 (zinc finger)"/>
    <property type="match status" value="1"/>
</dbReference>
<organism evidence="5 6">
    <name type="scientific">Brassica napus</name>
    <name type="common">Rape</name>
    <dbReference type="NCBI Taxonomy" id="3708"/>
    <lineage>
        <taxon>Eukaryota</taxon>
        <taxon>Viridiplantae</taxon>
        <taxon>Streptophyta</taxon>
        <taxon>Embryophyta</taxon>
        <taxon>Tracheophyta</taxon>
        <taxon>Spermatophyta</taxon>
        <taxon>Magnoliopsida</taxon>
        <taxon>eudicotyledons</taxon>
        <taxon>Gunneridae</taxon>
        <taxon>Pentapetalae</taxon>
        <taxon>rosids</taxon>
        <taxon>malvids</taxon>
        <taxon>Brassicales</taxon>
        <taxon>Brassicaceae</taxon>
        <taxon>Brassiceae</taxon>
        <taxon>Brassica</taxon>
    </lineage>
</organism>
<evidence type="ECO:0000256" key="2">
    <source>
        <dbReference type="SAM" id="Coils"/>
    </source>
</evidence>
<feature type="compositionally biased region" description="Basic and acidic residues" evidence="3">
    <location>
        <begin position="399"/>
        <end position="414"/>
    </location>
</feature>
<feature type="region of interest" description="Disordered" evidence="3">
    <location>
        <begin position="1"/>
        <end position="24"/>
    </location>
</feature>
<comment type="caution">
    <text evidence="5">The sequence shown here is derived from an EMBL/GenBank/DDBJ whole genome shotgun (WGS) entry which is preliminary data.</text>
</comment>
<name>A0ABQ8CST5_BRANA</name>
<evidence type="ECO:0000313" key="6">
    <source>
        <dbReference type="Proteomes" id="UP000824890"/>
    </source>
</evidence>
<dbReference type="PANTHER" id="PTHR34778">
    <property type="entry name" value="OS02G0580700 PROTEIN"/>
    <property type="match status" value="1"/>
</dbReference>
<dbReference type="SUPFAM" id="SSF57850">
    <property type="entry name" value="RING/U-box"/>
    <property type="match status" value="1"/>
</dbReference>
<keyword evidence="1" id="KW-0862">Zinc</keyword>
<feature type="region of interest" description="Disordered" evidence="3">
    <location>
        <begin position="533"/>
        <end position="557"/>
    </location>
</feature>
<feature type="domain" description="RING-type" evidence="4">
    <location>
        <begin position="656"/>
        <end position="698"/>
    </location>
</feature>
<dbReference type="CDD" id="cd16618">
    <property type="entry name" value="mRING-HC-C4C4_CNOT4"/>
    <property type="match status" value="1"/>
</dbReference>
<reference evidence="5 6" key="1">
    <citation type="submission" date="2021-05" db="EMBL/GenBank/DDBJ databases">
        <title>Genome Assembly of Synthetic Allotetraploid Brassica napus Reveals Homoeologous Exchanges between Subgenomes.</title>
        <authorList>
            <person name="Davis J.T."/>
        </authorList>
    </citation>
    <scope>NUCLEOTIDE SEQUENCE [LARGE SCALE GENOMIC DNA]</scope>
    <source>
        <strain evidence="6">cv. Da-Ae</strain>
        <tissue evidence="5">Seedling</tissue>
    </source>
</reference>
<keyword evidence="6" id="KW-1185">Reference proteome</keyword>
<proteinExistence type="predicted"/>
<feature type="compositionally biased region" description="Basic and acidic residues" evidence="3">
    <location>
        <begin position="610"/>
        <end position="625"/>
    </location>
</feature>
<feature type="compositionally biased region" description="Basic residues" evidence="3">
    <location>
        <begin position="629"/>
        <end position="642"/>
    </location>
</feature>
<keyword evidence="1" id="KW-0479">Metal-binding</keyword>
<evidence type="ECO:0000256" key="3">
    <source>
        <dbReference type="SAM" id="MobiDB-lite"/>
    </source>
</evidence>
<keyword evidence="2" id="KW-0175">Coiled coil</keyword>
<feature type="region of interest" description="Disordered" evidence="3">
    <location>
        <begin position="319"/>
        <end position="341"/>
    </location>
</feature>
<protein>
    <recommendedName>
        <fullName evidence="4">RING-type domain-containing protein</fullName>
    </recommendedName>
</protein>
<dbReference type="PANTHER" id="PTHR34778:SF4">
    <property type="entry name" value="SHUGOSHIN C-TERMINAL DOMAIN-CONTAINING PROTEIN"/>
    <property type="match status" value="1"/>
</dbReference>
<dbReference type="InterPro" id="IPR001841">
    <property type="entry name" value="Znf_RING"/>
</dbReference>
<dbReference type="Pfam" id="PF14570">
    <property type="entry name" value="zf-RING_4"/>
    <property type="match status" value="1"/>
</dbReference>
<feature type="region of interest" description="Disordered" evidence="3">
    <location>
        <begin position="386"/>
        <end position="427"/>
    </location>
</feature>
<feature type="coiled-coil region" evidence="2">
    <location>
        <begin position="174"/>
        <end position="222"/>
    </location>
</feature>